<dbReference type="GO" id="GO:0031106">
    <property type="term" value="P:septin ring organization"/>
    <property type="evidence" value="ECO:0007669"/>
    <property type="project" value="TreeGrafter"/>
</dbReference>
<evidence type="ECO:0000259" key="2">
    <source>
        <dbReference type="PROSITE" id="PS50003"/>
    </source>
</evidence>
<dbReference type="PROSITE" id="PS50003">
    <property type="entry name" value="PH_DOMAIN"/>
    <property type="match status" value="1"/>
</dbReference>
<name>A0A0B1T3K2_OESDE</name>
<dbReference type="Proteomes" id="UP000053660">
    <property type="component" value="Unassembled WGS sequence"/>
</dbReference>
<dbReference type="SMART" id="SM00233">
    <property type="entry name" value="PH"/>
    <property type="match status" value="1"/>
</dbReference>
<dbReference type="InterPro" id="IPR011993">
    <property type="entry name" value="PH-like_dom_sf"/>
</dbReference>
<dbReference type="InterPro" id="IPR001849">
    <property type="entry name" value="PH_domain"/>
</dbReference>
<dbReference type="InterPro" id="IPR037840">
    <property type="entry name" value="PH_Anillin"/>
</dbReference>
<feature type="region of interest" description="Disordered" evidence="1">
    <location>
        <begin position="107"/>
        <end position="147"/>
    </location>
</feature>
<dbReference type="CDD" id="cd01263">
    <property type="entry name" value="PH_anillin"/>
    <property type="match status" value="1"/>
</dbReference>
<protein>
    <submittedName>
        <fullName evidence="3">PH domain protein</fullName>
    </submittedName>
</protein>
<gene>
    <name evidence="3" type="ORF">OESDEN_09782</name>
</gene>
<dbReference type="Gene3D" id="2.30.29.30">
    <property type="entry name" value="Pleckstrin-homology domain (PH domain)/Phosphotyrosine-binding domain (PTB)"/>
    <property type="match status" value="1"/>
</dbReference>
<feature type="region of interest" description="Disordered" evidence="1">
    <location>
        <begin position="279"/>
        <end position="378"/>
    </location>
</feature>
<sequence length="1074" mass="121278">MDSVEESAERIMERVRQRNMELSASMEQENENSSVTKESSFTKTEDKPLVSTDSENSVNKPTQASPFKNRTNSNSSEKPSSPTKTPSKMKSRFSELAAEYEQFEIDQNWVPPSSKPKEAYMKGVSPRLSMGETTRSGFTKDKEEQVDLSSDEYGAHTFLKKIPTPKPIVTAPTTTITHGAPITPTTPRVQTQWRGSQDTPVVVGATPGVPTHPDVRASNLQNLKTRWEFSSITGTPIHPDETADEILKAAIRMRDTAIPRKFDQKPRNPQPYLAKVAEAVKKNEQRSPTCSPLSKSPRYADESDENEGFRVAHESKASTKLVYSPYKSPAIKMSPRRKSPKTTPHKSPVQLQKPETTEEANVFGDDEESNDEMDGSHNVSNLIDKAFEFMDSTPNKYTSMTPTRVKEGVAPTAEEEMFSPVKSTSYSLPVPPESTKEQDPVFIPTDSANAGAGDAESSKGTAEFLNKIAMDNYALVGTLLPYTVSFYRKRIREMRSADTGVERIDLTTDVSTGPQQTIIGGGNYDEEEESSQARAERKAVIEREISVQQQRISQAMQALRYCKERTEFRGSREEVDAQRALLIATETRRALVFEIDRLSRGEPKRTTGPRGTLTISNITIFLDREFVNTEINYSSHRGGMISQEITLLTTRLDDIYYFIVLLRYGCDVQHTSLVTSDEAIRKKGLLEFNYYLTLKDLPPDFVCALEVYGLRTKREHISHEVKYRLGSTLGKKRNSTLFWFSDLCYRTTGPRGTLTISNITIFLDREFVNTQINYSSHRGGMISQEITLLTTRLDDIYYFIVLLRYGCDVQHTSLVTSDEAIRKKGLLEFNYYLTLKDLPPDFVCALEVYGLRTKREHISHEVKYRLGSTLGKKQRSKFATLKTSLGGPSAVVEPAFQLVGRLTIDINTQHRKLTLQDVMAPLEGSILLKMKKHATDKAHTLHRGFLSMYQRTRDGLGTWTRYWCVLEAGEMRFWRSPDEERDGKQWLVLLDLQTCAGDGASTINDVCPYPNSFHIDVWVPKEGAPRQSSGKPEVEKLRVLLAADTKAHLDNWLEIINQTAQHVLMWDRPSFVPK</sequence>
<evidence type="ECO:0000256" key="1">
    <source>
        <dbReference type="SAM" id="MobiDB-lite"/>
    </source>
</evidence>
<feature type="compositionally biased region" description="Low complexity" evidence="1">
    <location>
        <begin position="71"/>
        <end position="88"/>
    </location>
</feature>
<organism evidence="3 4">
    <name type="scientific">Oesophagostomum dentatum</name>
    <name type="common">Nodular worm</name>
    <dbReference type="NCBI Taxonomy" id="61180"/>
    <lineage>
        <taxon>Eukaryota</taxon>
        <taxon>Metazoa</taxon>
        <taxon>Ecdysozoa</taxon>
        <taxon>Nematoda</taxon>
        <taxon>Chromadorea</taxon>
        <taxon>Rhabditida</taxon>
        <taxon>Rhabditina</taxon>
        <taxon>Rhabditomorpha</taxon>
        <taxon>Strongyloidea</taxon>
        <taxon>Strongylidae</taxon>
        <taxon>Oesophagostomum</taxon>
    </lineage>
</organism>
<feature type="compositionally biased region" description="Basic and acidic residues" evidence="1">
    <location>
        <begin position="307"/>
        <end position="317"/>
    </location>
</feature>
<dbReference type="EMBL" id="KN553083">
    <property type="protein sequence ID" value="KHJ90377.1"/>
    <property type="molecule type" value="Genomic_DNA"/>
</dbReference>
<accession>A0A0B1T3K2</accession>
<dbReference type="GO" id="GO:0000915">
    <property type="term" value="P:actomyosin contractile ring assembly"/>
    <property type="evidence" value="ECO:0007669"/>
    <property type="project" value="TreeGrafter"/>
</dbReference>
<dbReference type="InterPro" id="IPR051364">
    <property type="entry name" value="Cytokinesis/Rho-signaling"/>
</dbReference>
<feature type="region of interest" description="Disordered" evidence="1">
    <location>
        <begin position="172"/>
        <end position="191"/>
    </location>
</feature>
<dbReference type="SUPFAM" id="SSF50729">
    <property type="entry name" value="PH domain-like"/>
    <property type="match status" value="1"/>
</dbReference>
<dbReference type="OrthoDB" id="5915976at2759"/>
<proteinExistence type="predicted"/>
<dbReference type="GO" id="GO:0000281">
    <property type="term" value="P:mitotic cytokinesis"/>
    <property type="evidence" value="ECO:0007669"/>
    <property type="project" value="TreeGrafter"/>
</dbReference>
<feature type="region of interest" description="Disordered" evidence="1">
    <location>
        <begin position="410"/>
        <end position="441"/>
    </location>
</feature>
<dbReference type="PANTHER" id="PTHR21538">
    <property type="entry name" value="ANILLIN/RHOTEKIN RTKN"/>
    <property type="match status" value="1"/>
</dbReference>
<keyword evidence="4" id="KW-1185">Reference proteome</keyword>
<feature type="compositionally biased region" description="Polar residues" evidence="1">
    <location>
        <begin position="20"/>
        <end position="42"/>
    </location>
</feature>
<feature type="compositionally biased region" description="Basic residues" evidence="1">
    <location>
        <begin position="334"/>
        <end position="344"/>
    </location>
</feature>
<dbReference type="InterPro" id="IPR012966">
    <property type="entry name" value="AHD"/>
</dbReference>
<dbReference type="GO" id="GO:0005826">
    <property type="term" value="C:actomyosin contractile ring"/>
    <property type="evidence" value="ECO:0007669"/>
    <property type="project" value="TreeGrafter"/>
</dbReference>
<reference evidence="3 4" key="1">
    <citation type="submission" date="2014-03" db="EMBL/GenBank/DDBJ databases">
        <title>Draft genome of the hookworm Oesophagostomum dentatum.</title>
        <authorList>
            <person name="Mitreva M."/>
        </authorList>
    </citation>
    <scope>NUCLEOTIDE SEQUENCE [LARGE SCALE GENOMIC DNA]</scope>
    <source>
        <strain evidence="3 4">OD-Hann</strain>
    </source>
</reference>
<feature type="region of interest" description="Disordered" evidence="1">
    <location>
        <begin position="1"/>
        <end position="93"/>
    </location>
</feature>
<feature type="compositionally biased region" description="Acidic residues" evidence="1">
    <location>
        <begin position="364"/>
        <end position="373"/>
    </location>
</feature>
<feature type="compositionally biased region" description="Basic and acidic residues" evidence="1">
    <location>
        <begin position="7"/>
        <end position="19"/>
    </location>
</feature>
<feature type="compositionally biased region" description="Polar residues" evidence="1">
    <location>
        <begin position="51"/>
        <end position="70"/>
    </location>
</feature>
<evidence type="ECO:0000313" key="4">
    <source>
        <dbReference type="Proteomes" id="UP000053660"/>
    </source>
</evidence>
<feature type="domain" description="PH" evidence="2">
    <location>
        <begin position="939"/>
        <end position="1061"/>
    </location>
</feature>
<dbReference type="AlphaFoldDB" id="A0A0B1T3K2"/>
<evidence type="ECO:0000313" key="3">
    <source>
        <dbReference type="EMBL" id="KHJ90377.1"/>
    </source>
</evidence>
<dbReference type="Pfam" id="PF08174">
    <property type="entry name" value="Anillin"/>
    <property type="match status" value="2"/>
</dbReference>
<dbReference type="PANTHER" id="PTHR21538:SF11">
    <property type="entry name" value="ANILLIN-LIKE PROTEIN 1"/>
    <property type="match status" value="1"/>
</dbReference>